<protein>
    <submittedName>
        <fullName evidence="1">Putative permease</fullName>
    </submittedName>
</protein>
<evidence type="ECO:0000313" key="1">
    <source>
        <dbReference type="EMBL" id="EHC95944.1"/>
    </source>
</evidence>
<accession>A0A6C8H6E9</accession>
<evidence type="ECO:0000313" key="2">
    <source>
        <dbReference type="Proteomes" id="UP000003915"/>
    </source>
</evidence>
<dbReference type="AlphaFoldDB" id="A0A6C8H6E9"/>
<name>A0A6C8H6E9_SALET</name>
<dbReference type="EMBL" id="AFCV01000141">
    <property type="protein sequence ID" value="EHC95944.1"/>
    <property type="molecule type" value="Genomic_DNA"/>
</dbReference>
<comment type="caution">
    <text evidence="1">The sequence shown here is derived from an EMBL/GenBank/DDBJ whole genome shotgun (WGS) entry which is preliminary data.</text>
</comment>
<organism evidence="1 2">
    <name type="scientific">Salmonella enterica subsp. enterica serovar Uganda str. R8-3404</name>
    <dbReference type="NCBI Taxonomy" id="913083"/>
    <lineage>
        <taxon>Bacteria</taxon>
        <taxon>Pseudomonadati</taxon>
        <taxon>Pseudomonadota</taxon>
        <taxon>Gammaproteobacteria</taxon>
        <taxon>Enterobacterales</taxon>
        <taxon>Enterobacteriaceae</taxon>
        <taxon>Salmonella</taxon>
    </lineage>
</organism>
<gene>
    <name evidence="1" type="ORF">LTSEUGA_0555</name>
</gene>
<sequence>MNAVNSVNVKDKYCIHGCLLANRQMAIRIFYGTLCMKNNIEETIGKYLPIIEETIGKY</sequence>
<proteinExistence type="predicted"/>
<dbReference type="Proteomes" id="UP000003915">
    <property type="component" value="Unassembled WGS sequence"/>
</dbReference>
<reference evidence="1 2" key="1">
    <citation type="journal article" date="2011" name="BMC Genomics">
        <title>Genome sequencing reveals diversification of virulence factor content and possible host adaptation in distinct subpopulations of Salmonella enterica.</title>
        <authorList>
            <person name="den Bakker H.C."/>
            <person name="Moreno Switt A.I."/>
            <person name="Govoni G."/>
            <person name="Cummings C.A."/>
            <person name="Ranieri M.L."/>
            <person name="Degoricija L."/>
            <person name="Hoelzer K."/>
            <person name="Rodriguez-Rivera L.D."/>
            <person name="Brown S."/>
            <person name="Bolchacova E."/>
            <person name="Furtado M.R."/>
            <person name="Wiedmann M."/>
        </authorList>
    </citation>
    <scope>NUCLEOTIDE SEQUENCE [LARGE SCALE GENOMIC DNA]</scope>
    <source>
        <strain evidence="1 2">R8-3404</strain>
    </source>
</reference>